<evidence type="ECO:0000313" key="2">
    <source>
        <dbReference type="Proteomes" id="UP001144978"/>
    </source>
</evidence>
<gene>
    <name evidence="1" type="ORF">NUW54_g13589</name>
</gene>
<protein>
    <submittedName>
        <fullName evidence="1">Uncharacterized protein</fullName>
    </submittedName>
</protein>
<proteinExistence type="predicted"/>
<organism evidence="1 2">
    <name type="scientific">Trametes sanguinea</name>
    <dbReference type="NCBI Taxonomy" id="158606"/>
    <lineage>
        <taxon>Eukaryota</taxon>
        <taxon>Fungi</taxon>
        <taxon>Dikarya</taxon>
        <taxon>Basidiomycota</taxon>
        <taxon>Agaricomycotina</taxon>
        <taxon>Agaricomycetes</taxon>
        <taxon>Polyporales</taxon>
        <taxon>Polyporaceae</taxon>
        <taxon>Trametes</taxon>
    </lineage>
</organism>
<dbReference type="Proteomes" id="UP001144978">
    <property type="component" value="Unassembled WGS sequence"/>
</dbReference>
<evidence type="ECO:0000313" key="1">
    <source>
        <dbReference type="EMBL" id="KAJ2967163.1"/>
    </source>
</evidence>
<name>A0ACC1MKU2_9APHY</name>
<sequence>MPDVDMDIPPVPFEGDYFGLYDPTSLGNVDSRAAQVVPTISGGVPDAVEEDLDSRRCNDDTRLDGTHGDDDDSAEVIPRWTSPTPPTDSDSDEEDDEDAYDVVAWHDGSPRPRLHPTNASMSHDDGKSLVSSDPVQVPDSNPAASAATEMQADAPSHKTFVVPYPGGKAGAPTSTETDRSSTYDYYGADAEVPRDTSPYWPFASKLDWEIAQWAKKRGPGSTSVTELLQIETVVERLGLSYATSRELNNIIDKRMSASRPPFERHEIDVAGEIFEVYYRDIIACARALFGDPEFAPHLLVVPERHYTDEDHTVRMPMQFCMLGGKTWF</sequence>
<accession>A0ACC1MKU2</accession>
<reference evidence="1" key="1">
    <citation type="submission" date="2022-08" db="EMBL/GenBank/DDBJ databases">
        <title>Genome Sequence of Pycnoporus sanguineus.</title>
        <authorList>
            <person name="Buettner E."/>
        </authorList>
    </citation>
    <scope>NUCLEOTIDE SEQUENCE</scope>
    <source>
        <strain evidence="1">CG-C14</strain>
    </source>
</reference>
<dbReference type="EMBL" id="JANSHE010006410">
    <property type="protein sequence ID" value="KAJ2967163.1"/>
    <property type="molecule type" value="Genomic_DNA"/>
</dbReference>
<keyword evidence="2" id="KW-1185">Reference proteome</keyword>
<comment type="caution">
    <text evidence="1">The sequence shown here is derived from an EMBL/GenBank/DDBJ whole genome shotgun (WGS) entry which is preliminary data.</text>
</comment>